<gene>
    <name evidence="1" type="ORF">ACJIZ3_019230</name>
</gene>
<proteinExistence type="predicted"/>
<dbReference type="EMBL" id="JBJXBP010000005">
    <property type="protein sequence ID" value="KAL3830428.1"/>
    <property type="molecule type" value="Genomic_DNA"/>
</dbReference>
<dbReference type="AlphaFoldDB" id="A0ABD3T1T8"/>
<name>A0ABD3T1T8_9LAMI</name>
<dbReference type="Proteomes" id="UP001634393">
    <property type="component" value="Unassembled WGS sequence"/>
</dbReference>
<keyword evidence="2" id="KW-1185">Reference proteome</keyword>
<sequence>MNSEIDVAWNELDDLVQADVKGEEEVFTAKTSSFLITDDLRMFPNVDKSIIQSIKDFGLMYADGAKQLIVTIGFNEIMEMLKLSLLSKTPLTDLIFPTKEKSEQFFEMYEGENSISEKFKVNTTLCEQFPLPPAEMNEGANSTSKKFKVKATLHKSTRKLLFVQAEEDFIDFLFSLLTIPIGKVGSLLGGNTSLGSIDNFFLKQELFKNMLLDPKLQPQYLSKNQILSLTEQKPRDLYYHEAGYGYKEYLSPNSTSKSSVYFEDPKGKGCYVKGPRMYMVTDDLTVTPLCMPSTISTLDELKIPFFDVEEVELDIGIVEGLNILKASLTSTSALTDALILIKKKYPKQEEE</sequence>
<organism evidence="1 2">
    <name type="scientific">Penstemon smallii</name>
    <dbReference type="NCBI Taxonomy" id="265156"/>
    <lineage>
        <taxon>Eukaryota</taxon>
        <taxon>Viridiplantae</taxon>
        <taxon>Streptophyta</taxon>
        <taxon>Embryophyta</taxon>
        <taxon>Tracheophyta</taxon>
        <taxon>Spermatophyta</taxon>
        <taxon>Magnoliopsida</taxon>
        <taxon>eudicotyledons</taxon>
        <taxon>Gunneridae</taxon>
        <taxon>Pentapetalae</taxon>
        <taxon>asterids</taxon>
        <taxon>lamiids</taxon>
        <taxon>Lamiales</taxon>
        <taxon>Plantaginaceae</taxon>
        <taxon>Cheloneae</taxon>
        <taxon>Penstemon</taxon>
    </lineage>
</organism>
<comment type="caution">
    <text evidence="1">The sequence shown here is derived from an EMBL/GenBank/DDBJ whole genome shotgun (WGS) entry which is preliminary data.</text>
</comment>
<evidence type="ECO:0000313" key="2">
    <source>
        <dbReference type="Proteomes" id="UP001634393"/>
    </source>
</evidence>
<reference evidence="1 2" key="1">
    <citation type="submission" date="2024-12" db="EMBL/GenBank/DDBJ databases">
        <title>The unique morphological basis and parallel evolutionary history of personate flowers in Penstemon.</title>
        <authorList>
            <person name="Depatie T.H."/>
            <person name="Wessinger C.A."/>
        </authorList>
    </citation>
    <scope>NUCLEOTIDE SEQUENCE [LARGE SCALE GENOMIC DNA]</scope>
    <source>
        <strain evidence="1">WTNN_2</strain>
        <tissue evidence="1">Leaf</tissue>
    </source>
</reference>
<dbReference type="InterPro" id="IPR007750">
    <property type="entry name" value="DUF674"/>
</dbReference>
<accession>A0ABD3T1T8</accession>
<dbReference type="Pfam" id="PF05056">
    <property type="entry name" value="DUF674"/>
    <property type="match status" value="1"/>
</dbReference>
<protein>
    <recommendedName>
        <fullName evidence="3">DUF674 family protein</fullName>
    </recommendedName>
</protein>
<evidence type="ECO:0008006" key="3">
    <source>
        <dbReference type="Google" id="ProtNLM"/>
    </source>
</evidence>
<evidence type="ECO:0000313" key="1">
    <source>
        <dbReference type="EMBL" id="KAL3830428.1"/>
    </source>
</evidence>
<dbReference type="PANTHER" id="PTHR33103">
    <property type="entry name" value="OS01G0153900 PROTEIN"/>
    <property type="match status" value="1"/>
</dbReference>
<dbReference type="PANTHER" id="PTHR33103:SF19">
    <property type="entry name" value="OS09G0544700 PROTEIN"/>
    <property type="match status" value="1"/>
</dbReference>